<evidence type="ECO:0000256" key="2">
    <source>
        <dbReference type="PROSITE-ProRule" id="PRU00497"/>
    </source>
</evidence>
<dbReference type="InterPro" id="IPR000618">
    <property type="entry name" value="Insect_cuticle"/>
</dbReference>
<dbReference type="PANTHER" id="PTHR10380:SF173">
    <property type="entry name" value="CUTICULAR PROTEIN 47EF, ISOFORM C-RELATED"/>
    <property type="match status" value="1"/>
</dbReference>
<dbReference type="EMBL" id="JARKHS020021489">
    <property type="protein sequence ID" value="KAK8770205.1"/>
    <property type="molecule type" value="Genomic_DNA"/>
</dbReference>
<evidence type="ECO:0000313" key="3">
    <source>
        <dbReference type="EMBL" id="KAK8770205.1"/>
    </source>
</evidence>
<accession>A0AAQ4E677</accession>
<proteinExistence type="predicted"/>
<dbReference type="GO" id="GO:0008010">
    <property type="term" value="F:structural constituent of chitin-based larval cuticle"/>
    <property type="evidence" value="ECO:0007669"/>
    <property type="project" value="TreeGrafter"/>
</dbReference>
<dbReference type="PROSITE" id="PS51155">
    <property type="entry name" value="CHIT_BIND_RR_2"/>
    <property type="match status" value="1"/>
</dbReference>
<dbReference type="InterPro" id="IPR029070">
    <property type="entry name" value="Chitinase_insertion_sf"/>
</dbReference>
<dbReference type="Pfam" id="PF00379">
    <property type="entry name" value="Chitin_bind_4"/>
    <property type="match status" value="1"/>
</dbReference>
<keyword evidence="4" id="KW-1185">Reference proteome</keyword>
<name>A0AAQ4E677_AMBAM</name>
<dbReference type="Gene3D" id="3.10.50.10">
    <property type="match status" value="1"/>
</dbReference>
<dbReference type="PANTHER" id="PTHR10380">
    <property type="entry name" value="CUTICLE PROTEIN"/>
    <property type="match status" value="1"/>
</dbReference>
<evidence type="ECO:0000313" key="4">
    <source>
        <dbReference type="Proteomes" id="UP001321473"/>
    </source>
</evidence>
<keyword evidence="1 2" id="KW-0193">Cuticle</keyword>
<comment type="caution">
    <text evidence="3">The sequence shown here is derived from an EMBL/GenBank/DDBJ whole genome shotgun (WGS) entry which is preliminary data.</text>
</comment>
<dbReference type="GO" id="GO:0062129">
    <property type="term" value="C:chitin-based extracellular matrix"/>
    <property type="evidence" value="ECO:0007669"/>
    <property type="project" value="TreeGrafter"/>
</dbReference>
<protein>
    <recommendedName>
        <fullName evidence="5">Cuticle protein</fullName>
    </recommendedName>
</protein>
<dbReference type="AlphaFoldDB" id="A0AAQ4E677"/>
<evidence type="ECO:0008006" key="5">
    <source>
        <dbReference type="Google" id="ProtNLM"/>
    </source>
</evidence>
<reference evidence="3 4" key="1">
    <citation type="journal article" date="2023" name="Arcadia Sci">
        <title>De novo assembly of a long-read Amblyomma americanum tick genome.</title>
        <authorList>
            <person name="Chou S."/>
            <person name="Poskanzer K.E."/>
            <person name="Rollins M."/>
            <person name="Thuy-Boun P.S."/>
        </authorList>
    </citation>
    <scope>NUCLEOTIDE SEQUENCE [LARGE SCALE GENOMIC DNA]</scope>
    <source>
        <strain evidence="3">F_SG_1</strain>
        <tissue evidence="3">Salivary glands</tissue>
    </source>
</reference>
<sequence>MFCDSKLYLAVLAKMRLLKITRWSSKCSQSRPVSPAPAVGGSIVGGRPAVRTFVQRVPIVSKVGTPAVIPGASHEPVYPPHPYKFGYESVDEFGNTQFRHETSDAQNTKRGSYGYTDVYGISRRVDYVADANGFRARIRTNEPGTAPSAPAGAVYDAKPVAVNPAVIKAQRGGVLVKAGVQAGGSAVAGGAATYVSSHGQHPAAAAPGIAFLGGMGGGHRAVFAQPPVAVGDTVPPVHGPPAGVIHGAGPVVVGHPTLVGGGPAPEVVATKVLTAPGAADASGPHATVGVIALQPHHHHQAAGLDYKAKSR</sequence>
<evidence type="ECO:0000256" key="1">
    <source>
        <dbReference type="ARBA" id="ARBA00022460"/>
    </source>
</evidence>
<organism evidence="3 4">
    <name type="scientific">Amblyomma americanum</name>
    <name type="common">Lone star tick</name>
    <dbReference type="NCBI Taxonomy" id="6943"/>
    <lineage>
        <taxon>Eukaryota</taxon>
        <taxon>Metazoa</taxon>
        <taxon>Ecdysozoa</taxon>
        <taxon>Arthropoda</taxon>
        <taxon>Chelicerata</taxon>
        <taxon>Arachnida</taxon>
        <taxon>Acari</taxon>
        <taxon>Parasitiformes</taxon>
        <taxon>Ixodida</taxon>
        <taxon>Ixodoidea</taxon>
        <taxon>Ixodidae</taxon>
        <taxon>Amblyomminae</taxon>
        <taxon>Amblyomma</taxon>
    </lineage>
</organism>
<gene>
    <name evidence="3" type="ORF">V5799_013330</name>
</gene>
<dbReference type="Proteomes" id="UP001321473">
    <property type="component" value="Unassembled WGS sequence"/>
</dbReference>
<dbReference type="InterPro" id="IPR050468">
    <property type="entry name" value="Cuticle_Struct_Prot"/>
</dbReference>